<dbReference type="Pfam" id="PF23214">
    <property type="entry name" value="SH3_CYT4"/>
    <property type="match status" value="1"/>
</dbReference>
<evidence type="ECO:0000259" key="2">
    <source>
        <dbReference type="SMART" id="SM00955"/>
    </source>
</evidence>
<gene>
    <name evidence="3" type="ORF">FSARC_6838</name>
</gene>
<proteinExistence type="predicted"/>
<dbReference type="GO" id="GO:0003723">
    <property type="term" value="F:RNA binding"/>
    <property type="evidence" value="ECO:0007669"/>
    <property type="project" value="InterPro"/>
</dbReference>
<dbReference type="InterPro" id="IPR050180">
    <property type="entry name" value="RNR_Ribonuclease"/>
</dbReference>
<dbReference type="PANTHER" id="PTHR23355">
    <property type="entry name" value="RIBONUCLEASE"/>
    <property type="match status" value="1"/>
</dbReference>
<feature type="region of interest" description="Disordered" evidence="1">
    <location>
        <begin position="44"/>
        <end position="69"/>
    </location>
</feature>
<dbReference type="Pfam" id="PF00773">
    <property type="entry name" value="RNB"/>
    <property type="match status" value="1"/>
</dbReference>
<organism evidence="3 4">
    <name type="scientific">Fusarium sarcochroum</name>
    <dbReference type="NCBI Taxonomy" id="1208366"/>
    <lineage>
        <taxon>Eukaryota</taxon>
        <taxon>Fungi</taxon>
        <taxon>Dikarya</taxon>
        <taxon>Ascomycota</taxon>
        <taxon>Pezizomycotina</taxon>
        <taxon>Sordariomycetes</taxon>
        <taxon>Hypocreomycetidae</taxon>
        <taxon>Hypocreales</taxon>
        <taxon>Nectriaceae</taxon>
        <taxon>Fusarium</taxon>
        <taxon>Fusarium lateritium species complex</taxon>
    </lineage>
</organism>
<dbReference type="GO" id="GO:0000932">
    <property type="term" value="C:P-body"/>
    <property type="evidence" value="ECO:0007669"/>
    <property type="project" value="TreeGrafter"/>
</dbReference>
<dbReference type="SMART" id="SM00955">
    <property type="entry name" value="RNB"/>
    <property type="match status" value="1"/>
</dbReference>
<sequence>MLRSSSRQYVCWKCLSHSRNGLRSAFPSSSQSLKARHKYSTLNENNRKDTFGLSSIPISAPQAPSTDKRPIRERLRDWAAIHDPDQRSSPIVPDLTFWSTVTNSNTRAQSTGSTELDNFKSNTVGMADATENVTEDDLEHSIVSNKSSVPGDLVEMKQPGSRTPLFAIYLGYFGNRHHFYSNNGRWVISMGFSALFSVSRFVSARDLKSILALIPPNLTVDQYEEMRKQGKGPSREAGSHLIDKMKQFTSEADEAYQASLNSLDRARTLVSDGKRTKYLSLFELADMLLPRSLKNGEEFPASALYAVHTALYRNDFIFRPLSPSADVHRQDHLFEIFPYQDLLMINRVALMIREYTSVKGTTWDMSKEILATTAFGTFILKAREIVRANREKRSWTPHGILSPTSGVTIQTGDWSRRHMDFIHFLEWWASYGLFEDSSHFHADGALMLRALELYEGAHLDQSCAWTFLQELGLIPPWEIPSRYKVRFPEVKVESGGGLIRETPARLEDSTRSDVAAGARREWTEDTVFCIDAPSTYLIDDGVSLGRTDKPDEFWIHIHTADPASGIQPNSELAQFLELIPENIYLPGHFQAMLPSDIGLDQSGDYKSGSLVNQYSLAKGRPALTFSARVNEKGDLLDYKVEPGTLHKVAYLDPKDVAKFCNEPPPPPASDRSLVVGQLPDNVDMKPNRPMISARDLDDKNKEDLSTLYRLAEAVKGKRLQKGAWPSFLPNASATVAFEDVPLKQAKGTKVLPADPYIKIGYDAFNGASVVSNTMVLAGEIAARWCSDRNIPLPYRRDMHSKSNMPEIYDYATKKLYPLLEKGIQPTIAQRQELSRLTGGIEMSTEPGPYFMLGLDMYAKATSPLRRFSDLIVHWQIHAALAHERKVNRRIDAEADDLNDILPFTTETLPNTLSMLRMREKMARTVSRGTQEWMLMALVRAWKFEGSAPQRMRLKVESQWKQGVLGRLDLFDLSAILTIDGLDGLVLIKNIKVGDEFDVELANINVHARQIFVKALNYYPDSPAEIQGLDQPALSPGAPAPTPAA</sequence>
<dbReference type="Proteomes" id="UP000622797">
    <property type="component" value="Unassembled WGS sequence"/>
</dbReference>
<dbReference type="Pfam" id="PF23216">
    <property type="entry name" value="WHD_CYT4"/>
    <property type="match status" value="1"/>
</dbReference>
<dbReference type="GO" id="GO:0006402">
    <property type="term" value="P:mRNA catabolic process"/>
    <property type="evidence" value="ECO:0007669"/>
    <property type="project" value="TreeGrafter"/>
</dbReference>
<dbReference type="InterPro" id="IPR012340">
    <property type="entry name" value="NA-bd_OB-fold"/>
</dbReference>
<feature type="compositionally biased region" description="Low complexity" evidence="1">
    <location>
        <begin position="54"/>
        <end position="65"/>
    </location>
</feature>
<dbReference type="OrthoDB" id="2285229at2759"/>
<reference evidence="3" key="1">
    <citation type="journal article" date="2020" name="BMC Genomics">
        <title>Correction to: Identification and distribution of gene clusters required for synthesis of sphingolipid metabolism inhibitors in diverse species of the filamentous fungus Fusarium.</title>
        <authorList>
            <person name="Kim H.S."/>
            <person name="Lohmar J.M."/>
            <person name="Busman M."/>
            <person name="Brown D.W."/>
            <person name="Naumann T.A."/>
            <person name="Divon H.H."/>
            <person name="Lysoe E."/>
            <person name="Uhlig S."/>
            <person name="Proctor R.H."/>
        </authorList>
    </citation>
    <scope>NUCLEOTIDE SEQUENCE</scope>
    <source>
        <strain evidence="3">NRRL 20472</strain>
    </source>
</reference>
<comment type="caution">
    <text evidence="3">The sequence shown here is derived from an EMBL/GenBank/DDBJ whole genome shotgun (WGS) entry which is preliminary data.</text>
</comment>
<dbReference type="InterPro" id="IPR057912">
    <property type="entry name" value="OB_CYT4_C"/>
</dbReference>
<dbReference type="InterPro" id="IPR056624">
    <property type="entry name" value="WH_CYT4"/>
</dbReference>
<name>A0A8H4TWR8_9HYPO</name>
<keyword evidence="4" id="KW-1185">Reference proteome</keyword>
<dbReference type="SUPFAM" id="SSF50249">
    <property type="entry name" value="Nucleic acid-binding proteins"/>
    <property type="match status" value="1"/>
</dbReference>
<dbReference type="AlphaFoldDB" id="A0A8H4TWR8"/>
<accession>A0A8H4TWR8</accession>
<dbReference type="GO" id="GO:0000175">
    <property type="term" value="F:3'-5'-RNA exonuclease activity"/>
    <property type="evidence" value="ECO:0007669"/>
    <property type="project" value="TreeGrafter"/>
</dbReference>
<dbReference type="InterPro" id="IPR056625">
    <property type="entry name" value="SH3_CYT4"/>
</dbReference>
<dbReference type="PANTHER" id="PTHR23355:SF65">
    <property type="entry name" value="EXORIBONUCLEASE CYT-4, PUTATIVE (AFU_ORTHOLOGUE AFUA_7G01550)-RELATED"/>
    <property type="match status" value="1"/>
</dbReference>
<evidence type="ECO:0000313" key="3">
    <source>
        <dbReference type="EMBL" id="KAF4965380.1"/>
    </source>
</evidence>
<evidence type="ECO:0000313" key="4">
    <source>
        <dbReference type="Proteomes" id="UP000622797"/>
    </source>
</evidence>
<dbReference type="InterPro" id="IPR001900">
    <property type="entry name" value="RNase_II/R"/>
</dbReference>
<protein>
    <recommendedName>
        <fullName evidence="2">RNB domain-containing protein</fullName>
    </recommendedName>
</protein>
<evidence type="ECO:0000256" key="1">
    <source>
        <dbReference type="SAM" id="MobiDB-lite"/>
    </source>
</evidence>
<dbReference type="EMBL" id="JABEXW010000354">
    <property type="protein sequence ID" value="KAF4965380.1"/>
    <property type="molecule type" value="Genomic_DNA"/>
</dbReference>
<feature type="domain" description="RNB" evidence="2">
    <location>
        <begin position="519"/>
        <end position="882"/>
    </location>
</feature>
<reference evidence="3" key="2">
    <citation type="submission" date="2020-05" db="EMBL/GenBank/DDBJ databases">
        <authorList>
            <person name="Kim H.-S."/>
            <person name="Proctor R.H."/>
            <person name="Brown D.W."/>
        </authorList>
    </citation>
    <scope>NUCLEOTIDE SEQUENCE</scope>
    <source>
        <strain evidence="3">NRRL 20472</strain>
    </source>
</reference>
<dbReference type="Pfam" id="PF25522">
    <property type="entry name" value="OB_cyt-4"/>
    <property type="match status" value="1"/>
</dbReference>